<evidence type="ECO:0000313" key="2">
    <source>
        <dbReference type="EMBL" id="MBX38060.1"/>
    </source>
</evidence>
<feature type="transmembrane region" description="Helical" evidence="1">
    <location>
        <begin position="15"/>
        <end position="38"/>
    </location>
</feature>
<keyword evidence="1" id="KW-0472">Membrane</keyword>
<organism evidence="2">
    <name type="scientific">Rhizophora mucronata</name>
    <name type="common">Asiatic mangrove</name>
    <dbReference type="NCBI Taxonomy" id="61149"/>
    <lineage>
        <taxon>Eukaryota</taxon>
        <taxon>Viridiplantae</taxon>
        <taxon>Streptophyta</taxon>
        <taxon>Embryophyta</taxon>
        <taxon>Tracheophyta</taxon>
        <taxon>Spermatophyta</taxon>
        <taxon>Magnoliopsida</taxon>
        <taxon>eudicotyledons</taxon>
        <taxon>Gunneridae</taxon>
        <taxon>Pentapetalae</taxon>
        <taxon>rosids</taxon>
        <taxon>fabids</taxon>
        <taxon>Malpighiales</taxon>
        <taxon>Rhizophoraceae</taxon>
        <taxon>Rhizophora</taxon>
    </lineage>
</organism>
<dbReference type="AlphaFoldDB" id="A0A2P2N6K1"/>
<reference evidence="2" key="1">
    <citation type="submission" date="2018-02" db="EMBL/GenBank/DDBJ databases">
        <title>Rhizophora mucronata_Transcriptome.</title>
        <authorList>
            <person name="Meera S.P."/>
            <person name="Sreeshan A."/>
            <person name="Augustine A."/>
        </authorList>
    </citation>
    <scope>NUCLEOTIDE SEQUENCE</scope>
    <source>
        <tissue evidence="2">Leaf</tissue>
    </source>
</reference>
<sequence>MCFFSLCNECPITPWSLLCGLWTFLCLKSLIVIIYWPLHDSHSSAS</sequence>
<evidence type="ECO:0000256" key="1">
    <source>
        <dbReference type="SAM" id="Phobius"/>
    </source>
</evidence>
<dbReference type="EMBL" id="GGEC01057576">
    <property type="protein sequence ID" value="MBX38060.1"/>
    <property type="molecule type" value="Transcribed_RNA"/>
</dbReference>
<protein>
    <submittedName>
        <fullName evidence="2">Uncharacterized protein</fullName>
    </submittedName>
</protein>
<proteinExistence type="predicted"/>
<name>A0A2P2N6K1_RHIMU</name>
<keyword evidence="1" id="KW-1133">Transmembrane helix</keyword>
<keyword evidence="1" id="KW-0812">Transmembrane</keyword>
<accession>A0A2P2N6K1</accession>